<keyword evidence="1" id="KW-0732">Signal</keyword>
<dbReference type="Pfam" id="PF00014">
    <property type="entry name" value="Kunitz_BPTI"/>
    <property type="match status" value="1"/>
</dbReference>
<dbReference type="CDD" id="cd22593">
    <property type="entry name" value="Kunitz_conkunitzin"/>
    <property type="match status" value="1"/>
</dbReference>
<organism evidence="3 4">
    <name type="scientific">Panagrolaimus superbus</name>
    <dbReference type="NCBI Taxonomy" id="310955"/>
    <lineage>
        <taxon>Eukaryota</taxon>
        <taxon>Metazoa</taxon>
        <taxon>Ecdysozoa</taxon>
        <taxon>Nematoda</taxon>
        <taxon>Chromadorea</taxon>
        <taxon>Rhabditida</taxon>
        <taxon>Tylenchina</taxon>
        <taxon>Panagrolaimomorpha</taxon>
        <taxon>Panagrolaimoidea</taxon>
        <taxon>Panagrolaimidae</taxon>
        <taxon>Panagrolaimus</taxon>
    </lineage>
</organism>
<dbReference type="PANTHER" id="PTHR47248">
    <property type="entry name" value="PROTEIN CBG06772"/>
    <property type="match status" value="1"/>
</dbReference>
<dbReference type="PANTHER" id="PTHR47248:SF7">
    <property type="entry name" value="BPTI_KUNITZ INHIBITOR DOMAIN-CONTAINING PROTEIN"/>
    <property type="match status" value="1"/>
</dbReference>
<dbReference type="SUPFAM" id="SSF57362">
    <property type="entry name" value="BPTI-like"/>
    <property type="match status" value="1"/>
</dbReference>
<evidence type="ECO:0000313" key="4">
    <source>
        <dbReference type="WBParaSite" id="PSU_v2.g6856.t1"/>
    </source>
</evidence>
<dbReference type="InterPro" id="IPR052861">
    <property type="entry name" value="BPTI/Kunitz_domain"/>
</dbReference>
<evidence type="ECO:0000259" key="2">
    <source>
        <dbReference type="PROSITE" id="PS50279"/>
    </source>
</evidence>
<protein>
    <submittedName>
        <fullName evidence="4">BPTI/Kunitz inhibitor domain-containing protein</fullName>
    </submittedName>
</protein>
<name>A0A914Z4M9_9BILA</name>
<dbReference type="GO" id="GO:0004867">
    <property type="term" value="F:serine-type endopeptidase inhibitor activity"/>
    <property type="evidence" value="ECO:0007669"/>
    <property type="project" value="InterPro"/>
</dbReference>
<feature type="signal peptide" evidence="1">
    <location>
        <begin position="1"/>
        <end position="23"/>
    </location>
</feature>
<accession>A0A914Z4M9</accession>
<sequence length="154" mass="16963">MHHFETAVISFSVIFLFIYGTFAQRPDCLFDKDSGNGKDAVQRFYYNNKWHSCFGFKYTGKGGNENRFNSYSECMSGCAMADGSMCSGPSPSKAPLNQPAFDCDTAKCPVGYKCAYGMHPECCETKEFDAFQAAFAEKCPDESNAGGSKDKGIF</sequence>
<dbReference type="InterPro" id="IPR036880">
    <property type="entry name" value="Kunitz_BPTI_sf"/>
</dbReference>
<dbReference type="WBParaSite" id="PSU_v2.g6856.t1">
    <property type="protein sequence ID" value="PSU_v2.g6856.t1"/>
    <property type="gene ID" value="PSU_v2.g6856"/>
</dbReference>
<proteinExistence type="predicted"/>
<evidence type="ECO:0000313" key="3">
    <source>
        <dbReference type="Proteomes" id="UP000887577"/>
    </source>
</evidence>
<dbReference type="Proteomes" id="UP000887577">
    <property type="component" value="Unplaced"/>
</dbReference>
<dbReference type="Gene3D" id="4.10.410.10">
    <property type="entry name" value="Pancreatic trypsin inhibitor Kunitz domain"/>
    <property type="match status" value="1"/>
</dbReference>
<dbReference type="InterPro" id="IPR002223">
    <property type="entry name" value="Kunitz_BPTI"/>
</dbReference>
<feature type="domain" description="BPTI/Kunitz inhibitor" evidence="2">
    <location>
        <begin position="28"/>
        <end position="78"/>
    </location>
</feature>
<keyword evidence="3" id="KW-1185">Reference proteome</keyword>
<feature type="chain" id="PRO_5038035904" evidence="1">
    <location>
        <begin position="24"/>
        <end position="154"/>
    </location>
</feature>
<dbReference type="AlphaFoldDB" id="A0A914Z4M9"/>
<dbReference type="SMART" id="SM00131">
    <property type="entry name" value="KU"/>
    <property type="match status" value="1"/>
</dbReference>
<reference evidence="4" key="1">
    <citation type="submission" date="2022-11" db="UniProtKB">
        <authorList>
            <consortium name="WormBaseParasite"/>
        </authorList>
    </citation>
    <scope>IDENTIFICATION</scope>
</reference>
<evidence type="ECO:0000256" key="1">
    <source>
        <dbReference type="SAM" id="SignalP"/>
    </source>
</evidence>
<dbReference type="PROSITE" id="PS50279">
    <property type="entry name" value="BPTI_KUNITZ_2"/>
    <property type="match status" value="1"/>
</dbReference>